<evidence type="ECO:0000313" key="2">
    <source>
        <dbReference type="Proteomes" id="UP000327085"/>
    </source>
</evidence>
<evidence type="ECO:0000313" key="1">
    <source>
        <dbReference type="EMBL" id="VVA39810.1"/>
    </source>
</evidence>
<dbReference type="InParanoid" id="A0A5E4GJA4"/>
<gene>
    <name evidence="1" type="ORF">ALMOND_2B013431</name>
</gene>
<reference evidence="2" key="1">
    <citation type="journal article" date="2020" name="Plant J.">
        <title>Transposons played a major role in the diversification between the closely related almond and peach genomes: results from the almond genome sequence.</title>
        <authorList>
            <person name="Alioto T."/>
            <person name="Alexiou K.G."/>
            <person name="Bardil A."/>
            <person name="Barteri F."/>
            <person name="Castanera R."/>
            <person name="Cruz F."/>
            <person name="Dhingra A."/>
            <person name="Duval H."/>
            <person name="Fernandez I Marti A."/>
            <person name="Frias L."/>
            <person name="Galan B."/>
            <person name="Garcia J.L."/>
            <person name="Howad W."/>
            <person name="Gomez-Garrido J."/>
            <person name="Gut M."/>
            <person name="Julca I."/>
            <person name="Morata J."/>
            <person name="Puigdomenech P."/>
            <person name="Ribeca P."/>
            <person name="Rubio Cabetas M.J."/>
            <person name="Vlasova A."/>
            <person name="Wirthensohn M."/>
            <person name="Garcia-Mas J."/>
            <person name="Gabaldon T."/>
            <person name="Casacuberta J.M."/>
            <person name="Arus P."/>
        </authorList>
    </citation>
    <scope>NUCLEOTIDE SEQUENCE [LARGE SCALE GENOMIC DNA]</scope>
    <source>
        <strain evidence="2">cv. Texas</strain>
    </source>
</reference>
<dbReference type="AlphaFoldDB" id="A0A5E4GJA4"/>
<proteinExistence type="predicted"/>
<feature type="non-terminal residue" evidence="1">
    <location>
        <position position="1"/>
    </location>
</feature>
<organism evidence="1 2">
    <name type="scientific">Prunus dulcis</name>
    <name type="common">Almond</name>
    <name type="synonym">Amygdalus dulcis</name>
    <dbReference type="NCBI Taxonomy" id="3755"/>
    <lineage>
        <taxon>Eukaryota</taxon>
        <taxon>Viridiplantae</taxon>
        <taxon>Streptophyta</taxon>
        <taxon>Embryophyta</taxon>
        <taxon>Tracheophyta</taxon>
        <taxon>Spermatophyta</taxon>
        <taxon>Magnoliopsida</taxon>
        <taxon>eudicotyledons</taxon>
        <taxon>Gunneridae</taxon>
        <taxon>Pentapetalae</taxon>
        <taxon>rosids</taxon>
        <taxon>fabids</taxon>
        <taxon>Rosales</taxon>
        <taxon>Rosaceae</taxon>
        <taxon>Amygdaloideae</taxon>
        <taxon>Amygdaleae</taxon>
        <taxon>Prunus</taxon>
    </lineage>
</organism>
<name>A0A5E4GJA4_PRUDU</name>
<dbReference type="EMBL" id="CABIKO010000852">
    <property type="protein sequence ID" value="VVA39810.1"/>
    <property type="molecule type" value="Genomic_DNA"/>
</dbReference>
<protein>
    <submittedName>
        <fullName evidence="1">PREDICTED: POPTR_0011s01240g</fullName>
    </submittedName>
</protein>
<feature type="non-terminal residue" evidence="1">
    <location>
        <position position="148"/>
    </location>
</feature>
<dbReference type="Proteomes" id="UP000327085">
    <property type="component" value="Unassembled WGS sequence"/>
</dbReference>
<dbReference type="Gramene" id="VVA39810">
    <property type="protein sequence ID" value="VVA39810"/>
    <property type="gene ID" value="Prudul26B013431"/>
</dbReference>
<sequence>FLKAPVCIMQCLPQYLAMIHTLQSSEPFASTGVLRQILFIHRNGKCLFPFGILLKSTVFLLHVNFLTRFLSTESLNGKDQKGMPYIPHICRYLFLAYHKILWDSKGKYGVRMIAWIKYWYRGPFKYKKPSRKTIRNKSQKPKEDFDPS</sequence>
<accession>A0A5E4GJA4</accession>